<gene>
    <name evidence="1" type="ORF">LHJ74_11545</name>
</gene>
<evidence type="ECO:0000313" key="1">
    <source>
        <dbReference type="EMBL" id="MCT2590535.1"/>
    </source>
</evidence>
<keyword evidence="2" id="KW-1185">Reference proteome</keyword>
<reference evidence="1 2" key="1">
    <citation type="submission" date="2021-10" db="EMBL/GenBank/DDBJ databases">
        <title>Streptomyces gossypii sp. nov., isolated from soil collected from cotton field.</title>
        <authorList>
            <person name="Ge X."/>
            <person name="Chen X."/>
            <person name="Liu W."/>
        </authorList>
    </citation>
    <scope>NUCLEOTIDE SEQUENCE [LARGE SCALE GENOMIC DNA]</scope>
    <source>
        <strain evidence="1 2">N2-109</strain>
    </source>
</reference>
<evidence type="ECO:0000313" key="2">
    <source>
        <dbReference type="Proteomes" id="UP001156389"/>
    </source>
</evidence>
<protein>
    <submittedName>
        <fullName evidence="1">Uncharacterized protein</fullName>
    </submittedName>
</protein>
<dbReference type="EMBL" id="JAJAGO010000004">
    <property type="protein sequence ID" value="MCT2590535.1"/>
    <property type="molecule type" value="Genomic_DNA"/>
</dbReference>
<comment type="caution">
    <text evidence="1">The sequence shown here is derived from an EMBL/GenBank/DDBJ whole genome shotgun (WGS) entry which is preliminary data.</text>
</comment>
<dbReference type="RefSeq" id="WP_260217821.1">
    <property type="nucleotide sequence ID" value="NZ_JAJAGO010000004.1"/>
</dbReference>
<organism evidence="1 2">
    <name type="scientific">Streptomyces gossypii</name>
    <dbReference type="NCBI Taxonomy" id="2883101"/>
    <lineage>
        <taxon>Bacteria</taxon>
        <taxon>Bacillati</taxon>
        <taxon>Actinomycetota</taxon>
        <taxon>Actinomycetes</taxon>
        <taxon>Kitasatosporales</taxon>
        <taxon>Streptomycetaceae</taxon>
        <taxon>Streptomyces</taxon>
    </lineage>
</organism>
<name>A0ABT2JRL1_9ACTN</name>
<proteinExistence type="predicted"/>
<dbReference type="Proteomes" id="UP001156389">
    <property type="component" value="Unassembled WGS sequence"/>
</dbReference>
<sequence length="191" mass="20960">MGWKTVEFGSSHEGITGAVLADGTEPKPVYLDAGSSAYMLQTSEWWAYNGKLGRPEATQLRASCSCGWRGAPQYPIDWSQLGNYPYDVDTSGPRGDWSEHIANVEHHTVPLPDEMEELLDRLETRLDALVVDSPLAALKAAAVLERTIAHIGREAAYGAQADDMSWETIAKGLGLIEKDARSRLNRYGLGR</sequence>
<accession>A0ABT2JRL1</accession>